<dbReference type="AlphaFoldDB" id="A0A4U1HX15"/>
<comment type="caution">
    <text evidence="3">The sequence shown here is derived from an EMBL/GenBank/DDBJ whole genome shotgun (WGS) entry which is preliminary data.</text>
</comment>
<dbReference type="SMART" id="SM00858">
    <property type="entry name" value="SAF"/>
    <property type="match status" value="1"/>
</dbReference>
<name>A0A4U1HX15_9BURK</name>
<feature type="domain" description="SAF" evidence="2">
    <location>
        <begin position="40"/>
        <end position="108"/>
    </location>
</feature>
<reference evidence="3 4" key="1">
    <citation type="submission" date="2019-04" db="EMBL/GenBank/DDBJ databases">
        <title>Trinickia sp. 7GSK02, isolated from subtropical forest soil.</title>
        <authorList>
            <person name="Gao Z.-H."/>
            <person name="Qiu L.-H."/>
        </authorList>
    </citation>
    <scope>NUCLEOTIDE SEQUENCE [LARGE SCALE GENOMIC DNA]</scope>
    <source>
        <strain evidence="3 4">7GSK02</strain>
    </source>
</reference>
<feature type="compositionally biased region" description="Pro residues" evidence="1">
    <location>
        <begin position="311"/>
        <end position="323"/>
    </location>
</feature>
<evidence type="ECO:0000313" key="4">
    <source>
        <dbReference type="Proteomes" id="UP000305539"/>
    </source>
</evidence>
<dbReference type="InterPro" id="IPR013974">
    <property type="entry name" value="SAF"/>
</dbReference>
<keyword evidence="4" id="KW-1185">Reference proteome</keyword>
<dbReference type="OrthoDB" id="2037472at2"/>
<feature type="compositionally biased region" description="Low complexity" evidence="1">
    <location>
        <begin position="324"/>
        <end position="337"/>
    </location>
</feature>
<dbReference type="EMBL" id="SWJE01000011">
    <property type="protein sequence ID" value="TKC86259.1"/>
    <property type="molecule type" value="Genomic_DNA"/>
</dbReference>
<evidence type="ECO:0000259" key="2">
    <source>
        <dbReference type="SMART" id="SM00858"/>
    </source>
</evidence>
<dbReference type="InterPro" id="IPR031571">
    <property type="entry name" value="RcpC_dom"/>
</dbReference>
<accession>A0A4U1HX15</accession>
<dbReference type="Pfam" id="PF16976">
    <property type="entry name" value="RcpC"/>
    <property type="match status" value="1"/>
</dbReference>
<dbReference type="Pfam" id="PF08666">
    <property type="entry name" value="SAF"/>
    <property type="match status" value="1"/>
</dbReference>
<gene>
    <name evidence="3" type="primary">cpaB</name>
    <name evidence="3" type="ORF">FAZ69_20595</name>
</gene>
<feature type="region of interest" description="Disordered" evidence="1">
    <location>
        <begin position="301"/>
        <end position="337"/>
    </location>
</feature>
<sequence length="337" mass="33851">MSNIVRIAALVVVALIGALVLRTLFVAAAAPRPSAPPQLVRVPYAAADLPAGLLLRESDLAWRNVEADKVPKGALVDTPDQSGSSRLKGALLRENLPAGAPLVTTAVTQADAPDFLAAALKPGLRAVSVAIDEVSGNAGLIQPGDYVDVLLTQQLKAAADVPVAPEQSVESETVVRRVRVLAIGSAFQRQKPASEPAATNPSARTVTLEVSPRTAQVVSVATHLGTLSLALRSFATSDRDQPAAGGELGPDTPPVWAGDVSRGLRAIAQQNTSAAAGAAGGAKIAHPVVVYRGSVASGDTPAANGATGTPGLPPLPATPPPAAAPAIAATGTPAAVH</sequence>
<evidence type="ECO:0000313" key="3">
    <source>
        <dbReference type="EMBL" id="TKC86259.1"/>
    </source>
</evidence>
<feature type="compositionally biased region" description="Low complexity" evidence="1">
    <location>
        <begin position="301"/>
        <end position="310"/>
    </location>
</feature>
<proteinExistence type="predicted"/>
<dbReference type="RefSeq" id="WP_136896942.1">
    <property type="nucleotide sequence ID" value="NZ_SWJE01000011.1"/>
</dbReference>
<feature type="region of interest" description="Disordered" evidence="1">
    <location>
        <begin position="238"/>
        <end position="257"/>
    </location>
</feature>
<dbReference type="InterPro" id="IPR017592">
    <property type="entry name" value="Pilus_assmbl_Flp-typ_CpaB"/>
</dbReference>
<dbReference type="NCBIfam" id="TIGR03177">
    <property type="entry name" value="pilus_cpaB"/>
    <property type="match status" value="1"/>
</dbReference>
<dbReference type="Proteomes" id="UP000305539">
    <property type="component" value="Unassembled WGS sequence"/>
</dbReference>
<evidence type="ECO:0000256" key="1">
    <source>
        <dbReference type="SAM" id="MobiDB-lite"/>
    </source>
</evidence>
<protein>
    <submittedName>
        <fullName evidence="3">Flp pilus assembly protein CpaB</fullName>
    </submittedName>
</protein>
<dbReference type="CDD" id="cd11614">
    <property type="entry name" value="SAF_CpaB_FlgA_like"/>
    <property type="match status" value="1"/>
</dbReference>
<organism evidence="3 4">
    <name type="scientific">Trinickia terrae</name>
    <dbReference type="NCBI Taxonomy" id="2571161"/>
    <lineage>
        <taxon>Bacteria</taxon>
        <taxon>Pseudomonadati</taxon>
        <taxon>Pseudomonadota</taxon>
        <taxon>Betaproteobacteria</taxon>
        <taxon>Burkholderiales</taxon>
        <taxon>Burkholderiaceae</taxon>
        <taxon>Trinickia</taxon>
    </lineage>
</organism>